<dbReference type="InterPro" id="IPR040911">
    <property type="entry name" value="Exostosin_GT47"/>
</dbReference>
<sequence>MIPSSSLLLLSLLLLSLSINLTTSYDLYQLIPQPLESSNAPKLLKYSPYTASLSIVFHASRSIDIEYLYLNINYLHSYLQRHSPTYVICLTDEKDPGMYIPNGKTILIINQHTLPKLGPNGELGLTEYSNLYNQRCTTCSLGLIHLNHELTNLERDWVNKTQLVEVYNEKFEYVVRNYYDDILCNHAMSGDKGGGNGRSNSSAICIPLGPCNIRVKVGKELESSENGECEERTNLCSFIGNLDSPTSRSSLQLMEAKCEVHDSKGLRGTGVGDVPYEGLLRRSRYCLVPGGNNWETFRVYESLEWECVGVINSLEEGYDNWKKMIKQYTNIEISKAFIVCNEGWGENCLLKLSESEEDYERRKKVGERFWREVKTNVRGEIIQAVSRGG</sequence>
<feature type="domain" description="Exostosin GT47" evidence="2">
    <location>
        <begin position="201"/>
        <end position="311"/>
    </location>
</feature>
<evidence type="ECO:0000256" key="1">
    <source>
        <dbReference type="SAM" id="SignalP"/>
    </source>
</evidence>
<protein>
    <recommendedName>
        <fullName evidence="2">Exostosin GT47 domain-containing protein</fullName>
    </recommendedName>
</protein>
<evidence type="ECO:0000313" key="4">
    <source>
        <dbReference type="Proteomes" id="UP001162640"/>
    </source>
</evidence>
<dbReference type="Proteomes" id="UP001162640">
    <property type="component" value="Unassembled WGS sequence"/>
</dbReference>
<comment type="caution">
    <text evidence="3">The sequence shown here is derived from an EMBL/GenBank/DDBJ whole genome shotgun (WGS) entry which is preliminary data.</text>
</comment>
<dbReference type="AlphaFoldDB" id="A0A9W7A617"/>
<organism evidence="3 4">
    <name type="scientific">Triparma laevis f. inornata</name>
    <dbReference type="NCBI Taxonomy" id="1714386"/>
    <lineage>
        <taxon>Eukaryota</taxon>
        <taxon>Sar</taxon>
        <taxon>Stramenopiles</taxon>
        <taxon>Ochrophyta</taxon>
        <taxon>Bolidophyceae</taxon>
        <taxon>Parmales</taxon>
        <taxon>Triparmaceae</taxon>
        <taxon>Triparma</taxon>
    </lineage>
</organism>
<reference evidence="4" key="1">
    <citation type="journal article" date="2023" name="Commun. Biol.">
        <title>Genome analysis of Parmales, the sister group of diatoms, reveals the evolutionary specialization of diatoms from phago-mixotrophs to photoautotrophs.</title>
        <authorList>
            <person name="Ban H."/>
            <person name="Sato S."/>
            <person name="Yoshikawa S."/>
            <person name="Yamada K."/>
            <person name="Nakamura Y."/>
            <person name="Ichinomiya M."/>
            <person name="Sato N."/>
            <person name="Blanc-Mathieu R."/>
            <person name="Endo H."/>
            <person name="Kuwata A."/>
            <person name="Ogata H."/>
        </authorList>
    </citation>
    <scope>NUCLEOTIDE SEQUENCE [LARGE SCALE GENOMIC DNA]</scope>
</reference>
<evidence type="ECO:0000313" key="3">
    <source>
        <dbReference type="EMBL" id="GMH63308.1"/>
    </source>
</evidence>
<proteinExistence type="predicted"/>
<feature type="signal peptide" evidence="1">
    <location>
        <begin position="1"/>
        <end position="24"/>
    </location>
</feature>
<accession>A0A9W7A617</accession>
<evidence type="ECO:0000259" key="2">
    <source>
        <dbReference type="Pfam" id="PF03016"/>
    </source>
</evidence>
<feature type="chain" id="PRO_5040903390" description="Exostosin GT47 domain-containing protein" evidence="1">
    <location>
        <begin position="25"/>
        <end position="389"/>
    </location>
</feature>
<dbReference type="Pfam" id="PF03016">
    <property type="entry name" value="Exostosin_GT47"/>
    <property type="match status" value="1"/>
</dbReference>
<keyword evidence="1" id="KW-0732">Signal</keyword>
<name>A0A9W7A617_9STRA</name>
<dbReference type="EMBL" id="BLQM01000098">
    <property type="protein sequence ID" value="GMH63308.1"/>
    <property type="molecule type" value="Genomic_DNA"/>
</dbReference>
<gene>
    <name evidence="3" type="ORF">TL16_g03678</name>
</gene>